<protein>
    <recommendedName>
        <fullName evidence="3">Protein FAR1-RELATED SEQUENCE</fullName>
    </recommendedName>
</protein>
<accession>W1NPQ1</accession>
<organism evidence="1 2">
    <name type="scientific">Amborella trichopoda</name>
    <dbReference type="NCBI Taxonomy" id="13333"/>
    <lineage>
        <taxon>Eukaryota</taxon>
        <taxon>Viridiplantae</taxon>
        <taxon>Streptophyta</taxon>
        <taxon>Embryophyta</taxon>
        <taxon>Tracheophyta</taxon>
        <taxon>Spermatophyta</taxon>
        <taxon>Magnoliopsida</taxon>
        <taxon>Amborellales</taxon>
        <taxon>Amborellaceae</taxon>
        <taxon>Amborella</taxon>
    </lineage>
</organism>
<dbReference type="Proteomes" id="UP000017836">
    <property type="component" value="Unassembled WGS sequence"/>
</dbReference>
<sequence>MDIVKDQSHALTNDVVNYSEMNSWDITPIVGEDEYRVEDLVEASHYVNDDATMIENSMVKVVTESNENLKFEPFEGMKFESQDFAKEFSYDYARRVGFSIRASILYYTHDGIANARRFVYSK</sequence>
<proteinExistence type="predicted"/>
<dbReference type="AlphaFoldDB" id="W1NPQ1"/>
<dbReference type="PANTHER" id="PTHR46328">
    <property type="entry name" value="FAR-RED IMPAIRED RESPONSIVE (FAR1) FAMILY PROTEIN-RELATED"/>
    <property type="match status" value="1"/>
</dbReference>
<dbReference type="EMBL" id="KI396610">
    <property type="protein sequence ID" value="ERM97035.1"/>
    <property type="molecule type" value="Genomic_DNA"/>
</dbReference>
<evidence type="ECO:0000313" key="1">
    <source>
        <dbReference type="EMBL" id="ERM97035.1"/>
    </source>
</evidence>
<dbReference type="Gramene" id="ERM97035">
    <property type="protein sequence ID" value="ERM97035"/>
    <property type="gene ID" value="AMTR_s00122p00049430"/>
</dbReference>
<evidence type="ECO:0008006" key="3">
    <source>
        <dbReference type="Google" id="ProtNLM"/>
    </source>
</evidence>
<evidence type="ECO:0000313" key="2">
    <source>
        <dbReference type="Proteomes" id="UP000017836"/>
    </source>
</evidence>
<gene>
    <name evidence="1" type="ORF">AMTR_s00122p00049430</name>
</gene>
<dbReference type="HOGENOM" id="CLU_2029826_0_0_1"/>
<keyword evidence="2" id="KW-1185">Reference proteome</keyword>
<name>W1NPQ1_AMBTC</name>
<reference evidence="2" key="1">
    <citation type="journal article" date="2013" name="Science">
        <title>The Amborella genome and the evolution of flowering plants.</title>
        <authorList>
            <consortium name="Amborella Genome Project"/>
        </authorList>
    </citation>
    <scope>NUCLEOTIDE SEQUENCE [LARGE SCALE GENOMIC DNA]</scope>
</reference>
<dbReference type="PANTHER" id="PTHR46328:SF42">
    <property type="entry name" value="PROTEIN FAR1-RELATED SEQUENCE 5-LIKE ISOFORM X1"/>
    <property type="match status" value="1"/>
</dbReference>